<name>A0ABP3EQA9_9ACTN</name>
<dbReference type="EMBL" id="BAAAGX010000033">
    <property type="protein sequence ID" value="GAA0273703.1"/>
    <property type="molecule type" value="Genomic_DNA"/>
</dbReference>
<organism evidence="2 3">
    <name type="scientific">Cryptosporangium japonicum</name>
    <dbReference type="NCBI Taxonomy" id="80872"/>
    <lineage>
        <taxon>Bacteria</taxon>
        <taxon>Bacillati</taxon>
        <taxon>Actinomycetota</taxon>
        <taxon>Actinomycetes</taxon>
        <taxon>Cryptosporangiales</taxon>
        <taxon>Cryptosporangiaceae</taxon>
        <taxon>Cryptosporangium</taxon>
    </lineage>
</organism>
<proteinExistence type="predicted"/>
<protein>
    <submittedName>
        <fullName evidence="2">Uncharacterized protein</fullName>
    </submittedName>
</protein>
<gene>
    <name evidence="2" type="ORF">GCM10009539_71440</name>
</gene>
<feature type="region of interest" description="Disordered" evidence="1">
    <location>
        <begin position="1"/>
        <end position="64"/>
    </location>
</feature>
<dbReference type="Proteomes" id="UP001500967">
    <property type="component" value="Unassembled WGS sequence"/>
</dbReference>
<sequence>MKGASEYWCSEYSGSGAEWAPEGDGGAEGAAGRARSDGVVGSPGHGWTGPAYGAPVPGGPLAGTGRPWCGGAGSCVLEGSGLDGSGDDVVGGTSWSASEIADSRSAS</sequence>
<evidence type="ECO:0000313" key="3">
    <source>
        <dbReference type="Proteomes" id="UP001500967"/>
    </source>
</evidence>
<feature type="region of interest" description="Disordered" evidence="1">
    <location>
        <begin position="80"/>
        <end position="107"/>
    </location>
</feature>
<evidence type="ECO:0000256" key="1">
    <source>
        <dbReference type="SAM" id="MobiDB-lite"/>
    </source>
</evidence>
<evidence type="ECO:0000313" key="2">
    <source>
        <dbReference type="EMBL" id="GAA0273703.1"/>
    </source>
</evidence>
<comment type="caution">
    <text evidence="2">The sequence shown here is derived from an EMBL/GenBank/DDBJ whole genome shotgun (WGS) entry which is preliminary data.</text>
</comment>
<reference evidence="3" key="1">
    <citation type="journal article" date="2019" name="Int. J. Syst. Evol. Microbiol.">
        <title>The Global Catalogue of Microorganisms (GCM) 10K type strain sequencing project: providing services to taxonomists for standard genome sequencing and annotation.</title>
        <authorList>
            <consortium name="The Broad Institute Genomics Platform"/>
            <consortium name="The Broad Institute Genome Sequencing Center for Infectious Disease"/>
            <person name="Wu L."/>
            <person name="Ma J."/>
        </authorList>
    </citation>
    <scope>NUCLEOTIDE SEQUENCE [LARGE SCALE GENOMIC DNA]</scope>
    <source>
        <strain evidence="3">JCM 10425</strain>
    </source>
</reference>
<keyword evidence="3" id="KW-1185">Reference proteome</keyword>
<accession>A0ABP3EQA9</accession>